<evidence type="ECO:0000313" key="3">
    <source>
        <dbReference type="Proteomes" id="UP000664034"/>
    </source>
</evidence>
<name>A0A939GAQ3_9BACT</name>
<keyword evidence="1" id="KW-1133">Transmembrane helix</keyword>
<feature type="transmembrane region" description="Helical" evidence="1">
    <location>
        <begin position="74"/>
        <end position="102"/>
    </location>
</feature>
<dbReference type="Proteomes" id="UP000664034">
    <property type="component" value="Unassembled WGS sequence"/>
</dbReference>
<dbReference type="EMBL" id="JAFMYV010000001">
    <property type="protein sequence ID" value="MBO0935419.1"/>
    <property type="molecule type" value="Genomic_DNA"/>
</dbReference>
<protein>
    <submittedName>
        <fullName evidence="2">Uncharacterized protein</fullName>
    </submittedName>
</protein>
<keyword evidence="3" id="KW-1185">Reference proteome</keyword>
<evidence type="ECO:0000256" key="1">
    <source>
        <dbReference type="SAM" id="Phobius"/>
    </source>
</evidence>
<dbReference type="AlphaFoldDB" id="A0A939GAQ3"/>
<feature type="transmembrane region" description="Helical" evidence="1">
    <location>
        <begin position="35"/>
        <end position="53"/>
    </location>
</feature>
<keyword evidence="1" id="KW-0472">Membrane</keyword>
<feature type="transmembrane region" description="Helical" evidence="1">
    <location>
        <begin position="7"/>
        <end position="29"/>
    </location>
</feature>
<feature type="transmembrane region" description="Helical" evidence="1">
    <location>
        <begin position="114"/>
        <end position="141"/>
    </location>
</feature>
<sequence length="166" mass="18558">MKTLDYFVALAYVVVNAFSLLQVVGSFRWPTITRFVFFLIFLIAAIVNTRTVLNTPWVYESYADYAIPIYSRFILGPFGTIITPMVLCIAVGQVCIALSMFMKGPWFQVGCLGGMAFCLAIAPLGLGAAFPSTVLMAYAFYRLYKHEDRQTVADVLDRNQVLLPLD</sequence>
<evidence type="ECO:0000313" key="2">
    <source>
        <dbReference type="EMBL" id="MBO0935419.1"/>
    </source>
</evidence>
<organism evidence="2 3">
    <name type="scientific">Fibrella rubiginis</name>
    <dbReference type="NCBI Taxonomy" id="2817060"/>
    <lineage>
        <taxon>Bacteria</taxon>
        <taxon>Pseudomonadati</taxon>
        <taxon>Bacteroidota</taxon>
        <taxon>Cytophagia</taxon>
        <taxon>Cytophagales</taxon>
        <taxon>Spirosomataceae</taxon>
        <taxon>Fibrella</taxon>
    </lineage>
</organism>
<accession>A0A939GAQ3</accession>
<proteinExistence type="predicted"/>
<gene>
    <name evidence="2" type="ORF">J2I47_02550</name>
</gene>
<dbReference type="RefSeq" id="WP_207362973.1">
    <property type="nucleotide sequence ID" value="NZ_JAFMYV010000001.1"/>
</dbReference>
<reference evidence="2" key="1">
    <citation type="submission" date="2021-03" db="EMBL/GenBank/DDBJ databases">
        <title>Fibrella sp. HMF5335 genome sequencing and assembly.</title>
        <authorList>
            <person name="Kang H."/>
            <person name="Kim H."/>
            <person name="Bae S."/>
            <person name="Joh K."/>
        </authorList>
    </citation>
    <scope>NUCLEOTIDE SEQUENCE</scope>
    <source>
        <strain evidence="2">HMF5335</strain>
    </source>
</reference>
<keyword evidence="1" id="KW-0812">Transmembrane</keyword>
<comment type="caution">
    <text evidence="2">The sequence shown here is derived from an EMBL/GenBank/DDBJ whole genome shotgun (WGS) entry which is preliminary data.</text>
</comment>